<evidence type="ECO:0000256" key="1">
    <source>
        <dbReference type="SAM" id="Phobius"/>
    </source>
</evidence>
<keyword evidence="1" id="KW-0812">Transmembrane</keyword>
<dbReference type="InterPro" id="IPR012336">
    <property type="entry name" value="Thioredoxin-like_fold"/>
</dbReference>
<gene>
    <name evidence="3" type="ORF">V2V91_02935</name>
</gene>
<evidence type="ECO:0000313" key="4">
    <source>
        <dbReference type="Proteomes" id="UP001351900"/>
    </source>
</evidence>
<dbReference type="RefSeq" id="WP_331790730.1">
    <property type="nucleotide sequence ID" value="NZ_BAAAUO010000005.1"/>
</dbReference>
<sequence>MAAPAKKNNYFAIWISVAVVAALVLVGALVVWMNNTAAAPGAAPEGPGIDSSTGAIAVGSGPDEVDVWFDFYCPHCQDFEDVYGPTLDELVTSGDITLNLHPVALSGLNAASGTDFSERSASALYCVATQDTDAAFAFTQTLLTADVTGAGWTDDELIALAADSGVTGIDECVTQRTYVDFVDAQAREIPASPQGGQGTPTLVINGEYISLTGDVNADIVNRLS</sequence>
<proteinExistence type="predicted"/>
<name>A0ABU7V4L7_9MICO</name>
<feature type="domain" description="Thioredoxin-like fold" evidence="2">
    <location>
        <begin position="62"/>
        <end position="210"/>
    </location>
</feature>
<accession>A0ABU7V4L7</accession>
<evidence type="ECO:0000313" key="3">
    <source>
        <dbReference type="EMBL" id="MEF2254093.1"/>
    </source>
</evidence>
<feature type="transmembrane region" description="Helical" evidence="1">
    <location>
        <begin position="12"/>
        <end position="33"/>
    </location>
</feature>
<keyword evidence="4" id="KW-1185">Reference proteome</keyword>
<dbReference type="Proteomes" id="UP001351900">
    <property type="component" value="Unassembled WGS sequence"/>
</dbReference>
<dbReference type="InterPro" id="IPR036249">
    <property type="entry name" value="Thioredoxin-like_sf"/>
</dbReference>
<keyword evidence="1" id="KW-1133">Transmembrane helix</keyword>
<dbReference type="CDD" id="cd02972">
    <property type="entry name" value="DsbA_family"/>
    <property type="match status" value="1"/>
</dbReference>
<dbReference type="Gene3D" id="3.40.30.10">
    <property type="entry name" value="Glutaredoxin"/>
    <property type="match status" value="1"/>
</dbReference>
<dbReference type="Pfam" id="PF13462">
    <property type="entry name" value="Thioredoxin_4"/>
    <property type="match status" value="1"/>
</dbReference>
<dbReference type="SUPFAM" id="SSF52833">
    <property type="entry name" value="Thioredoxin-like"/>
    <property type="match status" value="1"/>
</dbReference>
<dbReference type="EMBL" id="JAZHOV010000002">
    <property type="protein sequence ID" value="MEF2254093.1"/>
    <property type="molecule type" value="Genomic_DNA"/>
</dbReference>
<evidence type="ECO:0000259" key="2">
    <source>
        <dbReference type="Pfam" id="PF13462"/>
    </source>
</evidence>
<protein>
    <submittedName>
        <fullName evidence="3">Thioredoxin domain-containing protein</fullName>
    </submittedName>
</protein>
<comment type="caution">
    <text evidence="3">The sequence shown here is derived from an EMBL/GenBank/DDBJ whole genome shotgun (WGS) entry which is preliminary data.</text>
</comment>
<reference evidence="3 4" key="1">
    <citation type="submission" date="2024-01" db="EMBL/GenBank/DDBJ databases">
        <title>the genome sequence of strain Microbacterium schleiferi NBRC 15075.</title>
        <authorList>
            <person name="Ding Y."/>
            <person name="Zhang G."/>
        </authorList>
    </citation>
    <scope>NUCLEOTIDE SEQUENCE [LARGE SCALE GENOMIC DNA]</scope>
    <source>
        <strain evidence="3 4">NBRC 15075</strain>
    </source>
</reference>
<keyword evidence="1" id="KW-0472">Membrane</keyword>
<organism evidence="3 4">
    <name type="scientific">Microbacterium schleiferi</name>
    <dbReference type="NCBI Taxonomy" id="69362"/>
    <lineage>
        <taxon>Bacteria</taxon>
        <taxon>Bacillati</taxon>
        <taxon>Actinomycetota</taxon>
        <taxon>Actinomycetes</taxon>
        <taxon>Micrococcales</taxon>
        <taxon>Microbacteriaceae</taxon>
        <taxon>Microbacterium</taxon>
    </lineage>
</organism>